<proteinExistence type="predicted"/>
<comment type="caution">
    <text evidence="1">The sequence shown here is derived from an EMBL/GenBank/DDBJ whole genome shotgun (WGS) entry which is preliminary data.</text>
</comment>
<protein>
    <recommendedName>
        <fullName evidence="3">Transcriptional regulator</fullName>
    </recommendedName>
</protein>
<name>A0A8B5W1T5_ENTAV</name>
<accession>A0A8B5W1T5</accession>
<dbReference type="EMBL" id="PDXQ01000001">
    <property type="protein sequence ID" value="TRZ33257.1"/>
    <property type="molecule type" value="Genomic_DNA"/>
</dbReference>
<organism evidence="1 2">
    <name type="scientific">Enterococcus avium</name>
    <name type="common">Streptococcus avium</name>
    <dbReference type="NCBI Taxonomy" id="33945"/>
    <lineage>
        <taxon>Bacteria</taxon>
        <taxon>Bacillati</taxon>
        <taxon>Bacillota</taxon>
        <taxon>Bacilli</taxon>
        <taxon>Lactobacillales</taxon>
        <taxon>Enterococcaceae</taxon>
        <taxon>Enterococcus</taxon>
    </lineage>
</organism>
<evidence type="ECO:0008006" key="3">
    <source>
        <dbReference type="Google" id="ProtNLM"/>
    </source>
</evidence>
<evidence type="ECO:0000313" key="1">
    <source>
        <dbReference type="EMBL" id="TRZ33257.1"/>
    </source>
</evidence>
<evidence type="ECO:0000313" key="2">
    <source>
        <dbReference type="Proteomes" id="UP000316316"/>
    </source>
</evidence>
<sequence>MLIKDFEEIVLVQMHRQGKNWKDLATVIGKSDTYTKQVVKGIQNGDRAKEYRQQISEHLGIVFIEEE</sequence>
<dbReference type="Proteomes" id="UP000316316">
    <property type="component" value="Unassembled WGS sequence"/>
</dbReference>
<reference evidence="1 2" key="1">
    <citation type="submission" date="2017-10" db="EMBL/GenBank/DDBJ databases">
        <title>FDA dAtabase for Regulatory Grade micrObial Sequences (FDA-ARGOS): Supporting development and validation of Infectious Disease Dx tests.</title>
        <authorList>
            <person name="Campos J."/>
            <person name="Goldberg B."/>
            <person name="Tallon L.J."/>
            <person name="Sadzewicz L."/>
            <person name="Sengamalay N."/>
            <person name="Ott S."/>
            <person name="Godinez A."/>
            <person name="Nagaraj S."/>
            <person name="Vyas G."/>
            <person name="Aluvathingal J."/>
            <person name="Nadendla S."/>
            <person name="Geyer C."/>
            <person name="Nandy P."/>
            <person name="Hobson J."/>
            <person name="Sichtig H."/>
        </authorList>
    </citation>
    <scope>NUCLEOTIDE SEQUENCE [LARGE SCALE GENOMIC DNA]</scope>
    <source>
        <strain evidence="1 2">FDAARGOS_185</strain>
    </source>
</reference>
<gene>
    <name evidence="1" type="ORF">AUF17_03865</name>
</gene>
<dbReference type="AlphaFoldDB" id="A0A8B5W1T5"/>